<keyword evidence="5" id="KW-0238">DNA-binding</keyword>
<feature type="region of interest" description="Disordered" evidence="4">
    <location>
        <begin position="1"/>
        <end position="105"/>
    </location>
</feature>
<evidence type="ECO:0000313" key="6">
    <source>
        <dbReference type="Proteomes" id="UP000316726"/>
    </source>
</evidence>
<organism evidence="5 6">
    <name type="scientific">Chloropicon primus</name>
    <dbReference type="NCBI Taxonomy" id="1764295"/>
    <lineage>
        <taxon>Eukaryota</taxon>
        <taxon>Viridiplantae</taxon>
        <taxon>Chlorophyta</taxon>
        <taxon>Chloropicophyceae</taxon>
        <taxon>Chloropicales</taxon>
        <taxon>Chloropicaceae</taxon>
        <taxon>Chloropicon</taxon>
    </lineage>
</organism>
<protein>
    <submittedName>
        <fullName evidence="5">Putative GC-rich sequence DNA-binding factor</fullName>
    </submittedName>
</protein>
<evidence type="ECO:0000313" key="5">
    <source>
        <dbReference type="EMBL" id="QDZ19041.1"/>
    </source>
</evidence>
<dbReference type="GO" id="GO:0000398">
    <property type="term" value="P:mRNA splicing, via spliceosome"/>
    <property type="evidence" value="ECO:0007669"/>
    <property type="project" value="InterPro"/>
</dbReference>
<feature type="compositionally biased region" description="Basic residues" evidence="4">
    <location>
        <begin position="1"/>
        <end position="15"/>
    </location>
</feature>
<evidence type="ECO:0000256" key="4">
    <source>
        <dbReference type="SAM" id="MobiDB-lite"/>
    </source>
</evidence>
<name>A0A5B8MFF6_9CHLO</name>
<gene>
    <name evidence="5" type="ORF">A3770_02p15590</name>
</gene>
<sequence length="784" mass="85945">MRERSRQRRRNIRRKAKEEDSEEENEEVVVGTSGREQGGGTPAGGRASRAPPKPAATVAGLLSFAEEEEAEGEASTIVSRRRRGKRLGRGEGRGDHSYGASSKRLGREMAAHMTSSGEYTAERLRQLKEANRRNTEALSEVGLKGSFKPEGEEDRGLATPGDDDVPGARSDEESGQAIPTPAEIEAAKLKRRKLSSAPAFIPVRGSAKLSSVAGLSDGEEGERVKFKFYDEGKGVGDMAGGRYVREIDEPAAHGISAAVVSVADLDNQAKEAMENISRALRRMEGGEVSRDGEISRLREKVEFAEGKQANAKGRLDSLTEQYVFLEQTQQYLSTLCECLGDKAGDIEALEEDIEGVQRKIDDGLRRLRPLARDVLFQSMQAGIMKAMFLGGTDLSGPDAQRVAEELEKKEADLVDAHCRRDDDGDGASLRRVMEQDRKRYGAFRGMSWEFLNAEEDGGHRAAEDEEGDVLEEKLKDLFDSSHTLLADVDEDFCSLDRIARRLGHFKEFDRGSYSQAYVPESLPQLVSPFVRLELLQWADSSGGKAAVSAPLGAMEWYRVLKSYKADPDSDLLRTLTEKLLLPKLRFVVAHLWDPANLHQTRALRSAVDDAVVGCGVEGGSEALQEVLLAVRNAYHWDHENANAGIPMWPQKVARSVPLSQGFVAHAVRRAAHKFAGLLLWEGLIDQGALAGMAIKSIFEGAMLPYLRTLKSDVGAQACIGGFLCEAVPEGWLRAVPEEVGALVGFVRDCLADCQAAAMGGQQQHREGVDQMRQFLRLVDEQQQG</sequence>
<dbReference type="OrthoDB" id="429427at2759"/>
<dbReference type="Proteomes" id="UP000316726">
    <property type="component" value="Chromosome 2"/>
</dbReference>
<evidence type="ECO:0000256" key="1">
    <source>
        <dbReference type="ARBA" id="ARBA00004123"/>
    </source>
</evidence>
<dbReference type="InterPro" id="IPR012890">
    <property type="entry name" value="GCFC2-like"/>
</dbReference>
<keyword evidence="6" id="KW-1185">Reference proteome</keyword>
<feature type="region of interest" description="Disordered" evidence="4">
    <location>
        <begin position="131"/>
        <end position="179"/>
    </location>
</feature>
<evidence type="ECO:0000256" key="2">
    <source>
        <dbReference type="ARBA" id="ARBA00023242"/>
    </source>
</evidence>
<dbReference type="GO" id="GO:0005634">
    <property type="term" value="C:nucleus"/>
    <property type="evidence" value="ECO:0007669"/>
    <property type="project" value="UniProtKB-SubCell"/>
</dbReference>
<dbReference type="GO" id="GO:0003677">
    <property type="term" value="F:DNA binding"/>
    <property type="evidence" value="ECO:0007669"/>
    <property type="project" value="UniProtKB-KW"/>
</dbReference>
<keyword evidence="2" id="KW-0539">Nucleus</keyword>
<feature type="coiled-coil region" evidence="3">
    <location>
        <begin position="262"/>
        <end position="366"/>
    </location>
</feature>
<dbReference type="PANTHER" id="PTHR12214">
    <property type="entry name" value="GC-RICH SEQUENCE DNA-BINDING FACTOR"/>
    <property type="match status" value="1"/>
</dbReference>
<keyword evidence="3" id="KW-0175">Coiled coil</keyword>
<accession>A0A5B8MFF6</accession>
<proteinExistence type="predicted"/>
<comment type="subcellular location">
    <subcellularLocation>
        <location evidence="1">Nucleus</location>
    </subcellularLocation>
</comment>
<evidence type="ECO:0000256" key="3">
    <source>
        <dbReference type="SAM" id="Coils"/>
    </source>
</evidence>
<dbReference type="PANTHER" id="PTHR12214:SF0">
    <property type="entry name" value="LD29489P"/>
    <property type="match status" value="1"/>
</dbReference>
<reference evidence="5 6" key="1">
    <citation type="submission" date="2018-07" db="EMBL/GenBank/DDBJ databases">
        <title>The complete nuclear genome of the prasinophyte Chloropicon primus (CCMP1205).</title>
        <authorList>
            <person name="Pombert J.-F."/>
            <person name="Otis C."/>
            <person name="Turmel M."/>
            <person name="Lemieux C."/>
        </authorList>
    </citation>
    <scope>NUCLEOTIDE SEQUENCE [LARGE SCALE GENOMIC DNA]</scope>
    <source>
        <strain evidence="5 6">CCMP1205</strain>
    </source>
</reference>
<dbReference type="EMBL" id="CP031035">
    <property type="protein sequence ID" value="QDZ19041.1"/>
    <property type="molecule type" value="Genomic_DNA"/>
</dbReference>
<feature type="compositionally biased region" description="Basic and acidic residues" evidence="4">
    <location>
        <begin position="147"/>
        <end position="156"/>
    </location>
</feature>
<dbReference type="STRING" id="1764295.A0A5B8MFF6"/>
<dbReference type="AlphaFoldDB" id="A0A5B8MFF6"/>